<feature type="compositionally biased region" description="Basic and acidic residues" evidence="1">
    <location>
        <begin position="29"/>
        <end position="38"/>
    </location>
</feature>
<proteinExistence type="predicted"/>
<evidence type="ECO:0000256" key="1">
    <source>
        <dbReference type="SAM" id="MobiDB-lite"/>
    </source>
</evidence>
<sequence>MRTRSNPSSSSQGHMSLRGGRPGAIFGENDEKNFSNKT</sequence>
<name>A0A8S5PYM7_9CAUD</name>
<organism evidence="2">
    <name type="scientific">Siphoviridae sp. ct2vX3</name>
    <dbReference type="NCBI Taxonomy" id="2825318"/>
    <lineage>
        <taxon>Viruses</taxon>
        <taxon>Duplodnaviria</taxon>
        <taxon>Heunggongvirae</taxon>
        <taxon>Uroviricota</taxon>
        <taxon>Caudoviricetes</taxon>
    </lineage>
</organism>
<protein>
    <submittedName>
        <fullName evidence="2">Uncharacterized protein</fullName>
    </submittedName>
</protein>
<dbReference type="EMBL" id="BK015535">
    <property type="protein sequence ID" value="DAE11611.1"/>
    <property type="molecule type" value="Genomic_DNA"/>
</dbReference>
<feature type="region of interest" description="Disordered" evidence="1">
    <location>
        <begin position="1"/>
        <end position="38"/>
    </location>
</feature>
<reference evidence="2" key="1">
    <citation type="journal article" date="2021" name="Proc. Natl. Acad. Sci. U.S.A.">
        <title>A Catalog of Tens of Thousands of Viruses from Human Metagenomes Reveals Hidden Associations with Chronic Diseases.</title>
        <authorList>
            <person name="Tisza M.J."/>
            <person name="Buck C.B."/>
        </authorList>
    </citation>
    <scope>NUCLEOTIDE SEQUENCE</scope>
    <source>
        <strain evidence="2">Ct2vX3</strain>
    </source>
</reference>
<evidence type="ECO:0000313" key="2">
    <source>
        <dbReference type="EMBL" id="DAE11611.1"/>
    </source>
</evidence>
<feature type="compositionally biased region" description="Polar residues" evidence="1">
    <location>
        <begin position="1"/>
        <end position="14"/>
    </location>
</feature>
<accession>A0A8S5PYM7</accession>